<dbReference type="EMBL" id="KJ645900">
    <property type="protein sequence ID" value="AII17013.1"/>
    <property type="molecule type" value="Genomic_DNA"/>
</dbReference>
<dbReference type="KEGG" id="vg:20041551"/>
<organism evidence="1 2">
    <name type="scientific">Aureococcus anophagefferens virus</name>
    <dbReference type="NCBI Taxonomy" id="1474867"/>
    <lineage>
        <taxon>Viruses</taxon>
        <taxon>Varidnaviria</taxon>
        <taxon>Bamfordvirae</taxon>
        <taxon>Nucleocytoviricota</taxon>
        <taxon>Megaviricetes</taxon>
        <taxon>Imitervirales</taxon>
        <taxon>Schizomimiviridae</taxon>
        <taxon>Kratosvirus</taxon>
        <taxon>Kratosvirus quantuckense</taxon>
    </lineage>
</organism>
<protein>
    <submittedName>
        <fullName evidence="1">Uncharacterized protein</fullName>
    </submittedName>
</protein>
<gene>
    <name evidence="1" type="ORF">AaV_250</name>
</gene>
<sequence>MNTKFDFDSENYKQMANASVRVGAYQVERPFPNKAHCFVQTPNVRIQKSGANLSSDPVIESESILKNIIMPASKTREYDNILNKELVENENCGFKDVISSRIYDDKTTRRGISVDRFDYTHFNAQAHAIERFENNKNTDLFMKDSHKPVIPEV</sequence>
<evidence type="ECO:0000313" key="1">
    <source>
        <dbReference type="EMBL" id="AII17013.1"/>
    </source>
</evidence>
<keyword evidence="2" id="KW-1185">Reference proteome</keyword>
<dbReference type="Proteomes" id="UP000028667">
    <property type="component" value="Segment"/>
</dbReference>
<dbReference type="GeneID" id="20041551"/>
<name>A0A076FM94_9VIRU</name>
<reference evidence="1 2" key="1">
    <citation type="journal article" date="2014" name="Virology">
        <title>Genome of brown tide virus (AaV), the little giant of the Megaviridae, elucidates NCLDV genome expansion and host-virus coevolution.</title>
        <authorList>
            <person name="Moniruzzaman M."/>
            <person name="LeCleir G.R."/>
            <person name="Brown C.M."/>
            <person name="Gobler C.J."/>
            <person name="Bidle K.D."/>
            <person name="Wilson W.H."/>
            <person name="Wilhelm S.W."/>
        </authorList>
    </citation>
    <scope>NUCLEOTIDE SEQUENCE [LARGE SCALE GENOMIC DNA]</scope>
    <source>
        <strain evidence="1">BtV-01</strain>
    </source>
</reference>
<accession>A0A076FM94</accession>
<evidence type="ECO:0000313" key="2">
    <source>
        <dbReference type="Proteomes" id="UP000028667"/>
    </source>
</evidence>
<proteinExistence type="predicted"/>
<dbReference type="RefSeq" id="YP_009052324.1">
    <property type="nucleotide sequence ID" value="NC_024697.1"/>
</dbReference>